<name>A0A401WUV7_ACEPA</name>
<evidence type="ECO:0000313" key="1">
    <source>
        <dbReference type="EMBL" id="GCD53076.1"/>
    </source>
</evidence>
<protein>
    <submittedName>
        <fullName evidence="1">Uncharacterized protein</fullName>
    </submittedName>
</protein>
<dbReference type="Proteomes" id="UP000287300">
    <property type="component" value="Unassembled WGS sequence"/>
</dbReference>
<comment type="caution">
    <text evidence="1">The sequence shown here is derived from an EMBL/GenBank/DDBJ whole genome shotgun (WGS) entry which is preliminary data.</text>
</comment>
<gene>
    <name evidence="1" type="ORF">NBRC3188_1773</name>
</gene>
<sequence length="132" mass="14480">MTETRAPFNGKKKELFLIQLPMSAENVMTVRKHIMSQCVTNDAIVNGIRAIGMPATGSKMDYEATVAHYEAKLAERDAEISRLWAALDSIECGIDALPADNEYGSRISAHQMQWQAVDLVKEEIKALKGGGA</sequence>
<dbReference type="EMBL" id="BDES01000049">
    <property type="protein sequence ID" value="GCD53076.1"/>
    <property type="molecule type" value="Genomic_DNA"/>
</dbReference>
<proteinExistence type="predicted"/>
<dbReference type="RefSeq" id="WP_124295809.1">
    <property type="nucleotide sequence ID" value="NZ_BDES01000049.1"/>
</dbReference>
<dbReference type="AlphaFoldDB" id="A0A401WUV7"/>
<accession>A0A401WUV7</accession>
<evidence type="ECO:0000313" key="2">
    <source>
        <dbReference type="Proteomes" id="UP000287300"/>
    </source>
</evidence>
<organism evidence="1 2">
    <name type="scientific">Acetobacter pasteurianus NBRC 3188</name>
    <dbReference type="NCBI Taxonomy" id="1226663"/>
    <lineage>
        <taxon>Bacteria</taxon>
        <taxon>Pseudomonadati</taxon>
        <taxon>Pseudomonadota</taxon>
        <taxon>Alphaproteobacteria</taxon>
        <taxon>Acetobacterales</taxon>
        <taxon>Acetobacteraceae</taxon>
        <taxon>Acetobacter</taxon>
    </lineage>
</organism>
<reference evidence="1 2" key="1">
    <citation type="submission" date="2016-06" db="EMBL/GenBank/DDBJ databases">
        <title>Acetobacter pasteurianus NBRC 3188 whole genome sequencing project.</title>
        <authorList>
            <person name="Matsutani M."/>
            <person name="Shiwa Y."/>
            <person name="Okamoto-Kainuma A."/>
            <person name="Ishikawa M."/>
            <person name="Koizumi Y."/>
            <person name="Yoshikawa H."/>
            <person name="Yakushi T."/>
            <person name="Matsushita K."/>
        </authorList>
    </citation>
    <scope>NUCLEOTIDE SEQUENCE [LARGE SCALE GENOMIC DNA]</scope>
    <source>
        <strain evidence="1 2">NBRC 3188</strain>
    </source>
</reference>